<dbReference type="SMART" id="SM00387">
    <property type="entry name" value="HATPase_c"/>
    <property type="match status" value="1"/>
</dbReference>
<dbReference type="Pfam" id="PF07730">
    <property type="entry name" value="HisKA_3"/>
    <property type="match status" value="1"/>
</dbReference>
<dbReference type="CDD" id="cd16917">
    <property type="entry name" value="HATPase_UhpB-NarQ-NarX-like"/>
    <property type="match status" value="1"/>
</dbReference>
<proteinExistence type="predicted"/>
<dbReference type="InterPro" id="IPR011712">
    <property type="entry name" value="Sig_transdc_His_kin_sub3_dim/P"/>
</dbReference>
<keyword evidence="8" id="KW-0812">Transmembrane</keyword>
<dbReference type="InterPro" id="IPR003594">
    <property type="entry name" value="HATPase_dom"/>
</dbReference>
<keyword evidence="8" id="KW-0472">Membrane</keyword>
<dbReference type="AlphaFoldDB" id="A0A1I2RE58"/>
<dbReference type="PROSITE" id="PS50109">
    <property type="entry name" value="HIS_KIN"/>
    <property type="match status" value="1"/>
</dbReference>
<feature type="transmembrane region" description="Helical" evidence="8">
    <location>
        <begin position="39"/>
        <end position="56"/>
    </location>
</feature>
<dbReference type="OrthoDB" id="9797605at2"/>
<dbReference type="InterPro" id="IPR050482">
    <property type="entry name" value="Sensor_HK_TwoCompSys"/>
</dbReference>
<dbReference type="GO" id="GO:0005524">
    <property type="term" value="F:ATP binding"/>
    <property type="evidence" value="ECO:0007669"/>
    <property type="project" value="UniProtKB-KW"/>
</dbReference>
<dbReference type="PANTHER" id="PTHR24421:SF63">
    <property type="entry name" value="SENSOR HISTIDINE KINASE DESK"/>
    <property type="match status" value="1"/>
</dbReference>
<dbReference type="GO" id="GO:0000155">
    <property type="term" value="F:phosphorelay sensor kinase activity"/>
    <property type="evidence" value="ECO:0007669"/>
    <property type="project" value="InterPro"/>
</dbReference>
<evidence type="ECO:0000256" key="2">
    <source>
        <dbReference type="ARBA" id="ARBA00012438"/>
    </source>
</evidence>
<feature type="domain" description="Histidine kinase" evidence="9">
    <location>
        <begin position="188"/>
        <end position="371"/>
    </location>
</feature>
<feature type="transmembrane region" description="Helical" evidence="8">
    <location>
        <begin position="138"/>
        <end position="155"/>
    </location>
</feature>
<reference evidence="11" key="1">
    <citation type="submission" date="2016-10" db="EMBL/GenBank/DDBJ databases">
        <authorList>
            <person name="Varghese N."/>
            <person name="Submissions S."/>
        </authorList>
    </citation>
    <scope>NUCLEOTIDE SEQUENCE [LARGE SCALE GENOMIC DNA]</scope>
    <source>
        <strain evidence="11">ATCC 700379</strain>
    </source>
</reference>
<dbReference type="Gene3D" id="1.20.5.1930">
    <property type="match status" value="1"/>
</dbReference>
<dbReference type="InterPro" id="IPR005467">
    <property type="entry name" value="His_kinase_dom"/>
</dbReference>
<gene>
    <name evidence="10" type="ORF">SAMN02982927_01525</name>
</gene>
<sequence>MKGSVGVKLFPKSTGPYPYLWILIIFPQYFINALQDDNLTSKVTALITGIILIYVFRQMYWLGYLALLLHFLLGIAALTAVSIVVDPSMMFYAIGLVFLFGYIEHVRNLVIGIAGLIIAYLTVALVVNGDPLAFDNPYQVVFLLVEAVIPTAVFMHERTKNLHHQLDHANEQIVTLVKEQERDRLARDLHDTLGHTLTMIVLKSELALRLIDQDRDKVRREIGEIEQITRSALRQTREIVSSNRHHSLTEELNESKRFLEMKGISVTICSPETWPQIQQSSDETMLSLALREGITNVARHSAAEHCRIDARVEYPKLVLEVKDDGVGIGKELSGGSGMHTMRERMQLVGGTVDFLTEESGTTLCFSLPLNEKKAGVGL</sequence>
<keyword evidence="7" id="KW-0902">Two-component regulatory system</keyword>
<keyword evidence="11" id="KW-1185">Reference proteome</keyword>
<dbReference type="STRING" id="269670.SAMN02982927_01525"/>
<dbReference type="RefSeq" id="WP_093671642.1">
    <property type="nucleotide sequence ID" value="NZ_FOOY01000009.1"/>
</dbReference>
<keyword evidence="4" id="KW-0547">Nucleotide-binding</keyword>
<evidence type="ECO:0000313" key="10">
    <source>
        <dbReference type="EMBL" id="SFG37779.1"/>
    </source>
</evidence>
<dbReference type="PANTHER" id="PTHR24421">
    <property type="entry name" value="NITRATE/NITRITE SENSOR PROTEIN NARX-RELATED"/>
    <property type="match status" value="1"/>
</dbReference>
<organism evidence="10 11">
    <name type="scientific">Sporolactobacillus nakayamae</name>
    <dbReference type="NCBI Taxonomy" id="269670"/>
    <lineage>
        <taxon>Bacteria</taxon>
        <taxon>Bacillati</taxon>
        <taxon>Bacillota</taxon>
        <taxon>Bacilli</taxon>
        <taxon>Bacillales</taxon>
        <taxon>Sporolactobacillaceae</taxon>
        <taxon>Sporolactobacillus</taxon>
    </lineage>
</organism>
<dbReference type="SUPFAM" id="SSF55874">
    <property type="entry name" value="ATPase domain of HSP90 chaperone/DNA topoisomerase II/histidine kinase"/>
    <property type="match status" value="1"/>
</dbReference>
<keyword evidence="5 10" id="KW-0418">Kinase</keyword>
<dbReference type="EMBL" id="FOOY01000009">
    <property type="protein sequence ID" value="SFG37779.1"/>
    <property type="molecule type" value="Genomic_DNA"/>
</dbReference>
<dbReference type="Pfam" id="PF02518">
    <property type="entry name" value="HATPase_c"/>
    <property type="match status" value="1"/>
</dbReference>
<evidence type="ECO:0000259" key="9">
    <source>
        <dbReference type="PROSITE" id="PS50109"/>
    </source>
</evidence>
<evidence type="ECO:0000256" key="3">
    <source>
        <dbReference type="ARBA" id="ARBA00022679"/>
    </source>
</evidence>
<name>A0A1I2RE58_9BACL</name>
<evidence type="ECO:0000256" key="6">
    <source>
        <dbReference type="ARBA" id="ARBA00022840"/>
    </source>
</evidence>
<comment type="catalytic activity">
    <reaction evidence="1">
        <text>ATP + protein L-histidine = ADP + protein N-phospho-L-histidine.</text>
        <dbReference type="EC" id="2.7.13.3"/>
    </reaction>
</comment>
<protein>
    <recommendedName>
        <fullName evidence="2">histidine kinase</fullName>
        <ecNumber evidence="2">2.7.13.3</ecNumber>
    </recommendedName>
</protein>
<feature type="transmembrane region" description="Helical" evidence="8">
    <location>
        <begin position="16"/>
        <end position="32"/>
    </location>
</feature>
<dbReference type="Gene3D" id="3.30.565.10">
    <property type="entry name" value="Histidine kinase-like ATPase, C-terminal domain"/>
    <property type="match status" value="1"/>
</dbReference>
<keyword evidence="8" id="KW-1133">Transmembrane helix</keyword>
<evidence type="ECO:0000256" key="7">
    <source>
        <dbReference type="ARBA" id="ARBA00023012"/>
    </source>
</evidence>
<dbReference type="Proteomes" id="UP000198752">
    <property type="component" value="Unassembled WGS sequence"/>
</dbReference>
<evidence type="ECO:0000256" key="1">
    <source>
        <dbReference type="ARBA" id="ARBA00000085"/>
    </source>
</evidence>
<dbReference type="InterPro" id="IPR036890">
    <property type="entry name" value="HATPase_C_sf"/>
</dbReference>
<keyword evidence="6" id="KW-0067">ATP-binding</keyword>
<evidence type="ECO:0000256" key="8">
    <source>
        <dbReference type="SAM" id="Phobius"/>
    </source>
</evidence>
<dbReference type="GO" id="GO:0046983">
    <property type="term" value="F:protein dimerization activity"/>
    <property type="evidence" value="ECO:0007669"/>
    <property type="project" value="InterPro"/>
</dbReference>
<dbReference type="EC" id="2.7.13.3" evidence="2"/>
<feature type="transmembrane region" description="Helical" evidence="8">
    <location>
        <begin position="106"/>
        <end position="126"/>
    </location>
</feature>
<accession>A0A1I2RE58</accession>
<evidence type="ECO:0000256" key="4">
    <source>
        <dbReference type="ARBA" id="ARBA00022741"/>
    </source>
</evidence>
<dbReference type="GO" id="GO:0016020">
    <property type="term" value="C:membrane"/>
    <property type="evidence" value="ECO:0007669"/>
    <property type="project" value="InterPro"/>
</dbReference>
<keyword evidence="3" id="KW-0808">Transferase</keyword>
<evidence type="ECO:0000256" key="5">
    <source>
        <dbReference type="ARBA" id="ARBA00022777"/>
    </source>
</evidence>
<evidence type="ECO:0000313" key="11">
    <source>
        <dbReference type="Proteomes" id="UP000198752"/>
    </source>
</evidence>